<proteinExistence type="inferred from homology"/>
<feature type="domain" description="Calcineurin-like phosphoesterase" evidence="3">
    <location>
        <begin position="3"/>
        <end position="152"/>
    </location>
</feature>
<protein>
    <recommendedName>
        <fullName evidence="2">Phosphoesterase</fullName>
        <ecNumber evidence="2">3.1.4.-</ecNumber>
    </recommendedName>
</protein>
<evidence type="ECO:0000313" key="4">
    <source>
        <dbReference type="EMBL" id="EMS69491.1"/>
    </source>
</evidence>
<accession>S0FHR1</accession>
<comment type="cofactor">
    <cofactor evidence="2">
        <name>a divalent metal cation</name>
        <dbReference type="ChEBI" id="CHEBI:60240"/>
    </cofactor>
</comment>
<dbReference type="AlphaFoldDB" id="S0FHR1"/>
<evidence type="ECO:0000259" key="3">
    <source>
        <dbReference type="Pfam" id="PF12850"/>
    </source>
</evidence>
<dbReference type="RefSeq" id="WP_004629673.1">
    <property type="nucleotide sequence ID" value="NZ_AORV01000065.1"/>
</dbReference>
<dbReference type="GO" id="GO:0046872">
    <property type="term" value="F:metal ion binding"/>
    <property type="evidence" value="ECO:0007669"/>
    <property type="project" value="UniProtKB-KW"/>
</dbReference>
<comment type="caution">
    <text evidence="4">The sequence shown here is derived from an EMBL/GenBank/DDBJ whole genome shotgun (WGS) entry which is preliminary data.</text>
</comment>
<dbReference type="InterPro" id="IPR000979">
    <property type="entry name" value="Phosphodiesterase_MJ0936/Vps29"/>
</dbReference>
<dbReference type="Proteomes" id="UP000014155">
    <property type="component" value="Unassembled WGS sequence"/>
</dbReference>
<evidence type="ECO:0000256" key="1">
    <source>
        <dbReference type="ARBA" id="ARBA00008950"/>
    </source>
</evidence>
<dbReference type="PANTHER" id="PTHR11124">
    <property type="entry name" value="VACUOLAR SORTING PROTEIN VPS29"/>
    <property type="match status" value="1"/>
</dbReference>
<sequence>MKKIGVIADTHIPRRGHKLPEFLLEELAGVDMIIHAGDICRDYVIYELEEIAPVYAVSGNNDDEYLEAMLPSRRILEIEDCRIGIIHGHHPGRTAAESAKKAFTGENVNCVIFGHSHIPVNTTVDEILYFNPGSAMDKRRQEKYSFGILRVDGHSITGEIIKFDNKK</sequence>
<evidence type="ECO:0000313" key="5">
    <source>
        <dbReference type="Proteomes" id="UP000014155"/>
    </source>
</evidence>
<dbReference type="SUPFAM" id="SSF56300">
    <property type="entry name" value="Metallo-dependent phosphatases"/>
    <property type="match status" value="1"/>
</dbReference>
<dbReference type="EMBL" id="AORV01000065">
    <property type="protein sequence ID" value="EMS69491.1"/>
    <property type="molecule type" value="Genomic_DNA"/>
</dbReference>
<dbReference type="GO" id="GO:0016787">
    <property type="term" value="F:hydrolase activity"/>
    <property type="evidence" value="ECO:0007669"/>
    <property type="project" value="UniProtKB-UniRule"/>
</dbReference>
<dbReference type="STRING" id="1195236.CTER_4807"/>
<dbReference type="InterPro" id="IPR029052">
    <property type="entry name" value="Metallo-depent_PP-like"/>
</dbReference>
<reference evidence="4 5" key="1">
    <citation type="journal article" date="2013" name="Genome Announc.">
        <title>Draft Genome Sequence of the Cellulolytic, Mesophilic, Anaerobic Bacterium Clostridium termitidis Strain CT1112 (DSM 5398).</title>
        <authorList>
            <person name="Lal S."/>
            <person name="Ramachandran U."/>
            <person name="Zhang X."/>
            <person name="Munir R."/>
            <person name="Sparling R."/>
            <person name="Levin D.B."/>
        </authorList>
    </citation>
    <scope>NUCLEOTIDE SEQUENCE [LARGE SCALE GENOMIC DNA]</scope>
    <source>
        <strain evidence="4 5">CT1112</strain>
    </source>
</reference>
<dbReference type="Gene3D" id="3.60.21.10">
    <property type="match status" value="1"/>
</dbReference>
<evidence type="ECO:0000256" key="2">
    <source>
        <dbReference type="RuleBase" id="RU362039"/>
    </source>
</evidence>
<gene>
    <name evidence="4" type="ORF">CTER_4807</name>
</gene>
<name>S0FHR1_RUMCE</name>
<dbReference type="EC" id="3.1.4.-" evidence="2"/>
<dbReference type="PATRIC" id="fig|1195236.3.peg.4995"/>
<dbReference type="Pfam" id="PF12850">
    <property type="entry name" value="Metallophos_2"/>
    <property type="match status" value="1"/>
</dbReference>
<organism evidence="4 5">
    <name type="scientific">Ruminiclostridium cellobioparum subsp. termitidis CT1112</name>
    <dbReference type="NCBI Taxonomy" id="1195236"/>
    <lineage>
        <taxon>Bacteria</taxon>
        <taxon>Bacillati</taxon>
        <taxon>Bacillota</taxon>
        <taxon>Clostridia</taxon>
        <taxon>Eubacteriales</taxon>
        <taxon>Oscillospiraceae</taxon>
        <taxon>Ruminiclostridium</taxon>
    </lineage>
</organism>
<dbReference type="eggNOG" id="COG0622">
    <property type="taxonomic scope" value="Bacteria"/>
</dbReference>
<dbReference type="InterPro" id="IPR024654">
    <property type="entry name" value="Calcineurin-like_PHP_lpxH"/>
</dbReference>
<keyword evidence="5" id="KW-1185">Reference proteome</keyword>
<dbReference type="NCBIfam" id="TIGR00040">
    <property type="entry name" value="yfcE"/>
    <property type="match status" value="1"/>
</dbReference>
<comment type="similarity">
    <text evidence="1 2">Belongs to the metallophosphoesterase superfamily. YfcE family.</text>
</comment>
<keyword evidence="2" id="KW-0479">Metal-binding</keyword>